<dbReference type="AlphaFoldDB" id="A0A6C0BMH6"/>
<accession>A0A6C0BMH6</accession>
<organism evidence="1">
    <name type="scientific">viral metagenome</name>
    <dbReference type="NCBI Taxonomy" id="1070528"/>
    <lineage>
        <taxon>unclassified sequences</taxon>
        <taxon>metagenomes</taxon>
        <taxon>organismal metagenomes</taxon>
    </lineage>
</organism>
<name>A0A6C0BMH6_9ZZZZ</name>
<proteinExistence type="predicted"/>
<protein>
    <submittedName>
        <fullName evidence="1">Uncharacterized protein</fullName>
    </submittedName>
</protein>
<sequence length="63" mass="7022">MSENPSTRLLVTGRSSHHPLTCRMNVIYYWDVVAITGRVSGSAQMISLTMGYDMNLTSSRIKS</sequence>
<evidence type="ECO:0000313" key="1">
    <source>
        <dbReference type="EMBL" id="QHS92779.1"/>
    </source>
</evidence>
<reference evidence="1" key="1">
    <citation type="journal article" date="2020" name="Nature">
        <title>Giant virus diversity and host interactions through global metagenomics.</title>
        <authorList>
            <person name="Schulz F."/>
            <person name="Roux S."/>
            <person name="Paez-Espino D."/>
            <person name="Jungbluth S."/>
            <person name="Walsh D.A."/>
            <person name="Denef V.J."/>
            <person name="McMahon K.D."/>
            <person name="Konstantinidis K.T."/>
            <person name="Eloe-Fadrosh E.A."/>
            <person name="Kyrpides N.C."/>
            <person name="Woyke T."/>
        </authorList>
    </citation>
    <scope>NUCLEOTIDE SEQUENCE</scope>
    <source>
        <strain evidence="1">GVMAG-M-3300017651-5</strain>
    </source>
</reference>
<dbReference type="EMBL" id="MN739192">
    <property type="protein sequence ID" value="QHS92779.1"/>
    <property type="molecule type" value="Genomic_DNA"/>
</dbReference>